<gene>
    <name evidence="1" type="ORF">AYI70_g589</name>
</gene>
<dbReference type="EMBL" id="LSSN01000097">
    <property type="protein sequence ID" value="OMJ25889.1"/>
    <property type="molecule type" value="Genomic_DNA"/>
</dbReference>
<feature type="non-terminal residue" evidence="1">
    <location>
        <position position="13"/>
    </location>
</feature>
<dbReference type="Proteomes" id="UP000187283">
    <property type="component" value="Unassembled WGS sequence"/>
</dbReference>
<reference evidence="1 2" key="1">
    <citation type="submission" date="2017-01" db="EMBL/GenBank/DDBJ databases">
        <authorList>
            <person name="Mah S.A."/>
            <person name="Swanson W.J."/>
            <person name="Moy G.W."/>
            <person name="Vacquier V.D."/>
        </authorList>
    </citation>
    <scope>NUCLEOTIDE SEQUENCE [LARGE SCALE GENOMIC DNA]</scope>
    <source>
        <strain evidence="1 2">GSMNP</strain>
    </source>
</reference>
<evidence type="ECO:0000313" key="2">
    <source>
        <dbReference type="Proteomes" id="UP000187283"/>
    </source>
</evidence>
<organism evidence="1 2">
    <name type="scientific">Smittium culicis</name>
    <dbReference type="NCBI Taxonomy" id="133412"/>
    <lineage>
        <taxon>Eukaryota</taxon>
        <taxon>Fungi</taxon>
        <taxon>Fungi incertae sedis</taxon>
        <taxon>Zoopagomycota</taxon>
        <taxon>Kickxellomycotina</taxon>
        <taxon>Harpellomycetes</taxon>
        <taxon>Harpellales</taxon>
        <taxon>Legeriomycetaceae</taxon>
        <taxon>Smittium</taxon>
    </lineage>
</organism>
<accession>A0A1R1YG68</accession>
<keyword evidence="2" id="KW-1185">Reference proteome</keyword>
<protein>
    <submittedName>
        <fullName evidence="1">Uncharacterized protein</fullName>
    </submittedName>
</protein>
<name>A0A1R1YG68_9FUNG</name>
<evidence type="ECO:0000313" key="1">
    <source>
        <dbReference type="EMBL" id="OMJ25889.1"/>
    </source>
</evidence>
<proteinExistence type="predicted"/>
<sequence>MSANKRPWSASGT</sequence>
<comment type="caution">
    <text evidence="1">The sequence shown here is derived from an EMBL/GenBank/DDBJ whole genome shotgun (WGS) entry which is preliminary data.</text>
</comment>